<dbReference type="NCBIfam" id="TIGR00229">
    <property type="entry name" value="sensory_box"/>
    <property type="match status" value="1"/>
</dbReference>
<dbReference type="Gene3D" id="3.30.565.10">
    <property type="entry name" value="Histidine kinase-like ATPase, C-terminal domain"/>
    <property type="match status" value="1"/>
</dbReference>
<evidence type="ECO:0000256" key="8">
    <source>
        <dbReference type="ARBA" id="ARBA00023012"/>
    </source>
</evidence>
<evidence type="ECO:0000259" key="11">
    <source>
        <dbReference type="PROSITE" id="PS50109"/>
    </source>
</evidence>
<dbReference type="Pfam" id="PF00512">
    <property type="entry name" value="HisKA"/>
    <property type="match status" value="1"/>
</dbReference>
<dbReference type="InterPro" id="IPR036890">
    <property type="entry name" value="HATPase_C_sf"/>
</dbReference>
<evidence type="ECO:0000256" key="4">
    <source>
        <dbReference type="ARBA" id="ARBA00012438"/>
    </source>
</evidence>
<dbReference type="PANTHER" id="PTHR43047">
    <property type="entry name" value="TWO-COMPONENT HISTIDINE PROTEIN KINASE"/>
    <property type="match status" value="1"/>
</dbReference>
<evidence type="ECO:0000256" key="5">
    <source>
        <dbReference type="ARBA" id="ARBA00022553"/>
    </source>
</evidence>
<dbReference type="EMBL" id="SRRO01000001">
    <property type="protein sequence ID" value="TGN64511.1"/>
    <property type="molecule type" value="Genomic_DNA"/>
</dbReference>
<keyword evidence="5" id="KW-0597">Phosphoprotein</keyword>
<evidence type="ECO:0000256" key="7">
    <source>
        <dbReference type="ARBA" id="ARBA00022777"/>
    </source>
</evidence>
<dbReference type="OrthoDB" id="9757990at2"/>
<dbReference type="InterPro" id="IPR036097">
    <property type="entry name" value="HisK_dim/P_sf"/>
</dbReference>
<dbReference type="SUPFAM" id="SSF55874">
    <property type="entry name" value="ATPase domain of HSP90 chaperone/DNA topoisomerase II/histidine kinase"/>
    <property type="match status" value="1"/>
</dbReference>
<dbReference type="GO" id="GO:0000155">
    <property type="term" value="F:phosphorelay sensor kinase activity"/>
    <property type="evidence" value="ECO:0007669"/>
    <property type="project" value="InterPro"/>
</dbReference>
<evidence type="ECO:0000256" key="6">
    <source>
        <dbReference type="ARBA" id="ARBA00022679"/>
    </source>
</evidence>
<evidence type="ECO:0000256" key="1">
    <source>
        <dbReference type="ARBA" id="ARBA00000085"/>
    </source>
</evidence>
<keyword evidence="7" id="KW-0418">Kinase</keyword>
<feature type="region of interest" description="Disordered" evidence="10">
    <location>
        <begin position="1"/>
        <end position="56"/>
    </location>
</feature>
<keyword evidence="8" id="KW-0902">Two-component regulatory system</keyword>
<reference evidence="13 14" key="1">
    <citation type="submission" date="2019-04" db="EMBL/GenBank/DDBJ databases">
        <title>Three New Species of Nocardioides, Nocardioides euryhalodurans sp. nov., Nocardioides seonyuensis sp. nov. and Nocardioides eburneoflavus sp. nov. Isolated from Soil.</title>
        <authorList>
            <person name="Roh S.G."/>
            <person name="Lee C."/>
            <person name="Kim M.-K."/>
            <person name="Kim S.B."/>
        </authorList>
    </citation>
    <scope>NUCLEOTIDE SEQUENCE [LARGE SCALE GENOMIC DNA]</scope>
    <source>
        <strain evidence="13 14">MMS17-SY213</strain>
    </source>
</reference>
<dbReference type="AlphaFoldDB" id="A0A4Z1BT87"/>
<evidence type="ECO:0000256" key="9">
    <source>
        <dbReference type="ARBA" id="ARBA00074306"/>
    </source>
</evidence>
<dbReference type="PRINTS" id="PR00344">
    <property type="entry name" value="BCTRLSENSOR"/>
</dbReference>
<dbReference type="InterPro" id="IPR013656">
    <property type="entry name" value="PAS_4"/>
</dbReference>
<evidence type="ECO:0000259" key="12">
    <source>
        <dbReference type="PROSITE" id="PS50112"/>
    </source>
</evidence>
<name>A0A4Z1BT87_9ACTN</name>
<dbReference type="Pfam" id="PF08448">
    <property type="entry name" value="PAS_4"/>
    <property type="match status" value="1"/>
</dbReference>
<protein>
    <recommendedName>
        <fullName evidence="9">Circadian input-output histidine kinase CikA</fullName>
        <ecNumber evidence="4">2.7.13.3</ecNumber>
    </recommendedName>
</protein>
<dbReference type="Pfam" id="PF02518">
    <property type="entry name" value="HATPase_c"/>
    <property type="match status" value="1"/>
</dbReference>
<dbReference type="InterPro" id="IPR003594">
    <property type="entry name" value="HATPase_dom"/>
</dbReference>
<keyword evidence="14" id="KW-1185">Reference proteome</keyword>
<dbReference type="InterPro" id="IPR005467">
    <property type="entry name" value="His_kinase_dom"/>
</dbReference>
<feature type="domain" description="Histidine kinase" evidence="11">
    <location>
        <begin position="197"/>
        <end position="417"/>
    </location>
</feature>
<dbReference type="SMART" id="SM00387">
    <property type="entry name" value="HATPase_c"/>
    <property type="match status" value="1"/>
</dbReference>
<sequence length="417" mass="44223">MKTCSRNAAVAPAPASLHVGPRAQGTVPCTAPGDLGGPQMAPGEPDRSPSTPATLGEGALAQSTERYASMFTHHPHAAYSVDPRGFFTDANDRALEMTGLTLEEMRKAHFAEVIHPDDLHVIQAGFEGAMGGEPQVMHARVVSTGGETTDIRCTAIPVIVGGEVVGVHGVSEDVTEANRVLRELEAANAAKTLFLATVSHEVRTPLAAIVGASELLMDSDLAPEPEHFARIVHRSGERLMHVVEDVLEFSGLEAHQTVLREGAVDVRAIVEDVRSWASCRADGRGLAITFTVDDAVPETVTGDARRINQVITNLVQNALTFTESGTVDVRVGSRPCGATTWVDVEVRDTGIGIDACHVSDLYQPFVQADPLASGDRKGVGLGLAICRKLVDLMGGRLTVESTLGEGSTFTFGFPVRR</sequence>
<gene>
    <name evidence="13" type="ORF">EXE59_11460</name>
</gene>
<dbReference type="CDD" id="cd16922">
    <property type="entry name" value="HATPase_EvgS-ArcB-TorS-like"/>
    <property type="match status" value="1"/>
</dbReference>
<dbReference type="InterPro" id="IPR003661">
    <property type="entry name" value="HisK_dim/P_dom"/>
</dbReference>
<evidence type="ECO:0000256" key="3">
    <source>
        <dbReference type="ARBA" id="ARBA00006402"/>
    </source>
</evidence>
<dbReference type="Gene3D" id="3.30.450.20">
    <property type="entry name" value="PAS domain"/>
    <property type="match status" value="1"/>
</dbReference>
<dbReference type="Proteomes" id="UP000297496">
    <property type="component" value="Unassembled WGS sequence"/>
</dbReference>
<feature type="domain" description="PAS" evidence="12">
    <location>
        <begin position="63"/>
        <end position="133"/>
    </location>
</feature>
<keyword evidence="6" id="KW-0808">Transferase</keyword>
<dbReference type="SMART" id="SM00091">
    <property type="entry name" value="PAS"/>
    <property type="match status" value="1"/>
</dbReference>
<dbReference type="FunFam" id="3.30.565.10:FF:000010">
    <property type="entry name" value="Sensor histidine kinase RcsC"/>
    <property type="match status" value="1"/>
</dbReference>
<dbReference type="SMART" id="SM00388">
    <property type="entry name" value="HisKA"/>
    <property type="match status" value="1"/>
</dbReference>
<dbReference type="GO" id="GO:0005886">
    <property type="term" value="C:plasma membrane"/>
    <property type="evidence" value="ECO:0007669"/>
    <property type="project" value="UniProtKB-SubCell"/>
</dbReference>
<comment type="catalytic activity">
    <reaction evidence="1">
        <text>ATP + protein L-histidine = ADP + protein N-phospho-L-histidine.</text>
        <dbReference type="EC" id="2.7.13.3"/>
    </reaction>
</comment>
<accession>A0A4Z1BT87</accession>
<dbReference type="Gene3D" id="1.10.287.130">
    <property type="match status" value="1"/>
</dbReference>
<proteinExistence type="inferred from homology"/>
<dbReference type="PROSITE" id="PS50112">
    <property type="entry name" value="PAS"/>
    <property type="match status" value="1"/>
</dbReference>
<dbReference type="InterPro" id="IPR035965">
    <property type="entry name" value="PAS-like_dom_sf"/>
</dbReference>
<evidence type="ECO:0000256" key="2">
    <source>
        <dbReference type="ARBA" id="ARBA00004236"/>
    </source>
</evidence>
<comment type="similarity">
    <text evidence="3">In the N-terminal section; belongs to the phytochrome family.</text>
</comment>
<dbReference type="InterPro" id="IPR000014">
    <property type="entry name" value="PAS"/>
</dbReference>
<evidence type="ECO:0000256" key="10">
    <source>
        <dbReference type="SAM" id="MobiDB-lite"/>
    </source>
</evidence>
<dbReference type="CDD" id="cd00130">
    <property type="entry name" value="PAS"/>
    <property type="match status" value="1"/>
</dbReference>
<dbReference type="InterPro" id="IPR004358">
    <property type="entry name" value="Sig_transdc_His_kin-like_C"/>
</dbReference>
<evidence type="ECO:0000313" key="13">
    <source>
        <dbReference type="EMBL" id="TGN64511.1"/>
    </source>
</evidence>
<dbReference type="EC" id="2.7.13.3" evidence="4"/>
<dbReference type="SUPFAM" id="SSF55785">
    <property type="entry name" value="PYP-like sensor domain (PAS domain)"/>
    <property type="match status" value="1"/>
</dbReference>
<dbReference type="PROSITE" id="PS50109">
    <property type="entry name" value="HIS_KIN"/>
    <property type="match status" value="1"/>
</dbReference>
<organism evidence="13 14">
    <name type="scientific">Nocardioides eburneiflavus</name>
    <dbReference type="NCBI Taxonomy" id="2518372"/>
    <lineage>
        <taxon>Bacteria</taxon>
        <taxon>Bacillati</taxon>
        <taxon>Actinomycetota</taxon>
        <taxon>Actinomycetes</taxon>
        <taxon>Propionibacteriales</taxon>
        <taxon>Nocardioidaceae</taxon>
        <taxon>Nocardioides</taxon>
    </lineage>
</organism>
<evidence type="ECO:0000313" key="14">
    <source>
        <dbReference type="Proteomes" id="UP000297496"/>
    </source>
</evidence>
<comment type="subcellular location">
    <subcellularLocation>
        <location evidence="2">Cell membrane</location>
    </subcellularLocation>
</comment>
<comment type="caution">
    <text evidence="13">The sequence shown here is derived from an EMBL/GenBank/DDBJ whole genome shotgun (WGS) entry which is preliminary data.</text>
</comment>
<dbReference type="CDD" id="cd00082">
    <property type="entry name" value="HisKA"/>
    <property type="match status" value="1"/>
</dbReference>
<dbReference type="SUPFAM" id="SSF47384">
    <property type="entry name" value="Homodimeric domain of signal transducing histidine kinase"/>
    <property type="match status" value="1"/>
</dbReference>